<evidence type="ECO:0000256" key="2">
    <source>
        <dbReference type="SAM" id="Phobius"/>
    </source>
</evidence>
<feature type="transmembrane region" description="Helical" evidence="2">
    <location>
        <begin position="20"/>
        <end position="42"/>
    </location>
</feature>
<evidence type="ECO:0000313" key="4">
    <source>
        <dbReference type="Proteomes" id="UP000636479"/>
    </source>
</evidence>
<feature type="transmembrane region" description="Helical" evidence="2">
    <location>
        <begin position="54"/>
        <end position="72"/>
    </location>
</feature>
<dbReference type="Proteomes" id="UP000636479">
    <property type="component" value="Unassembled WGS sequence"/>
</dbReference>
<gene>
    <name evidence="3" type="ORF">MIND_00095600</name>
</gene>
<reference evidence="3" key="1">
    <citation type="submission" date="2020-05" db="EMBL/GenBank/DDBJ databases">
        <title>Mycena genomes resolve the evolution of fungal bioluminescence.</title>
        <authorList>
            <person name="Tsai I.J."/>
        </authorList>
    </citation>
    <scope>NUCLEOTIDE SEQUENCE</scope>
    <source>
        <strain evidence="3">171206Taipei</strain>
    </source>
</reference>
<keyword evidence="4" id="KW-1185">Reference proteome</keyword>
<accession>A0A8H6TE46</accession>
<dbReference type="EMBL" id="JACAZF010000001">
    <property type="protein sequence ID" value="KAF7315795.1"/>
    <property type="molecule type" value="Genomic_DNA"/>
</dbReference>
<feature type="transmembrane region" description="Helical" evidence="2">
    <location>
        <begin position="224"/>
        <end position="248"/>
    </location>
</feature>
<dbReference type="OrthoDB" id="3259206at2759"/>
<feature type="region of interest" description="Disordered" evidence="1">
    <location>
        <begin position="329"/>
        <end position="376"/>
    </location>
</feature>
<keyword evidence="2" id="KW-0812">Transmembrane</keyword>
<protein>
    <submittedName>
        <fullName evidence="3">Uncharacterized protein</fullName>
    </submittedName>
</protein>
<dbReference type="GeneID" id="59340424"/>
<keyword evidence="2" id="KW-0472">Membrane</keyword>
<dbReference type="AlphaFoldDB" id="A0A8H6TE46"/>
<keyword evidence="2" id="KW-1133">Transmembrane helix</keyword>
<sequence length="376" mass="41775">MADGRTSFALGQAMMYHNFGLTVQTFFFGGYSVLILLATRLFLQRGLQKMSTRVLCALSLFMYCISTAYWAYTVADVVAATQNYIDPANTQWATFFTQVSVPFTLWNAIVLINFVISDGIVIWRAWVICRRSHRVYLSIPSTFLLLTIASTSGLIALRTIDIVKPGWLSHAILTRAIDIMQLSNMTTSLLSNLSATGLIGIEAWRHRNTIKRAFKRKTTKVNQVLLLLLESGTIYCSTGVIGIISQLIRLPHGTLNDLLVPVNIQLAGAYAPALLLLISSRTSADDTEFLGTIPTSEMVNDTRPNGFASNGRLRERALVVSALRFAVNPDSSDPEQAYATTSSFSPMDVNSPQRPSQEERQEKSIREKRSDLTYVE</sequence>
<organism evidence="3 4">
    <name type="scientific">Mycena indigotica</name>
    <dbReference type="NCBI Taxonomy" id="2126181"/>
    <lineage>
        <taxon>Eukaryota</taxon>
        <taxon>Fungi</taxon>
        <taxon>Dikarya</taxon>
        <taxon>Basidiomycota</taxon>
        <taxon>Agaricomycotina</taxon>
        <taxon>Agaricomycetes</taxon>
        <taxon>Agaricomycetidae</taxon>
        <taxon>Agaricales</taxon>
        <taxon>Marasmiineae</taxon>
        <taxon>Mycenaceae</taxon>
        <taxon>Mycena</taxon>
    </lineage>
</organism>
<feature type="transmembrane region" description="Helical" evidence="2">
    <location>
        <begin position="185"/>
        <end position="204"/>
    </location>
</feature>
<proteinExistence type="predicted"/>
<name>A0A8H6TE46_9AGAR</name>
<dbReference type="RefSeq" id="XP_037225818.1">
    <property type="nucleotide sequence ID" value="XM_037357908.1"/>
</dbReference>
<feature type="compositionally biased region" description="Polar residues" evidence="1">
    <location>
        <begin position="338"/>
        <end position="355"/>
    </location>
</feature>
<feature type="transmembrane region" description="Helical" evidence="2">
    <location>
        <begin position="260"/>
        <end position="278"/>
    </location>
</feature>
<feature type="transmembrane region" description="Helical" evidence="2">
    <location>
        <begin position="135"/>
        <end position="157"/>
    </location>
</feature>
<evidence type="ECO:0000256" key="1">
    <source>
        <dbReference type="SAM" id="MobiDB-lite"/>
    </source>
</evidence>
<feature type="compositionally biased region" description="Basic and acidic residues" evidence="1">
    <location>
        <begin position="356"/>
        <end position="376"/>
    </location>
</feature>
<feature type="transmembrane region" description="Helical" evidence="2">
    <location>
        <begin position="103"/>
        <end position="123"/>
    </location>
</feature>
<comment type="caution">
    <text evidence="3">The sequence shown here is derived from an EMBL/GenBank/DDBJ whole genome shotgun (WGS) entry which is preliminary data.</text>
</comment>
<evidence type="ECO:0000313" key="3">
    <source>
        <dbReference type="EMBL" id="KAF7315795.1"/>
    </source>
</evidence>